<dbReference type="NCBIfam" id="NF047646">
    <property type="entry name" value="REP_Tyr_transpos"/>
    <property type="match status" value="1"/>
</dbReference>
<name>A0ABY6N2Q5_9ALTE</name>
<feature type="domain" description="Transposase IS200-like" evidence="1">
    <location>
        <begin position="18"/>
        <end position="132"/>
    </location>
</feature>
<keyword evidence="3" id="KW-1185">Reference proteome</keyword>
<reference evidence="2" key="1">
    <citation type="submission" date="2022-06" db="EMBL/GenBank/DDBJ databases">
        <title>Alkalimarinus sp. nov., isolated from gut of a Alitta virens.</title>
        <authorList>
            <person name="Yang A.I."/>
            <person name="Shin N.-R."/>
        </authorList>
    </citation>
    <scope>NUCLEOTIDE SEQUENCE</scope>
    <source>
        <strain evidence="2">A2M4</strain>
    </source>
</reference>
<dbReference type="Proteomes" id="UP001163739">
    <property type="component" value="Chromosome"/>
</dbReference>
<gene>
    <name evidence="2" type="ORF">NKI27_01105</name>
</gene>
<dbReference type="PANTHER" id="PTHR36966">
    <property type="entry name" value="REP-ASSOCIATED TYROSINE TRANSPOSASE"/>
    <property type="match status" value="1"/>
</dbReference>
<dbReference type="InterPro" id="IPR036515">
    <property type="entry name" value="Transposase_17_sf"/>
</dbReference>
<dbReference type="PANTHER" id="PTHR36966:SF1">
    <property type="entry name" value="REP-ASSOCIATED TYROSINE TRANSPOSASE"/>
    <property type="match status" value="1"/>
</dbReference>
<sequence>MNNPQLGHKSLRKGRVSLHHSIYLVTASTLNREPLFNFQVGSVAARSFENKSLLADATLMCWVLMPDHAHWLIQLGDRYDLGAVINRLKSGSSRAVNRSLCRKGSVWDAAYHDRGIRKEEDIRAVARYVVANPLRAGLVDHIGQYPLWNAVWV</sequence>
<dbReference type="Gene3D" id="3.30.70.1290">
    <property type="entry name" value="Transposase IS200-like"/>
    <property type="match status" value="1"/>
</dbReference>
<dbReference type="Pfam" id="PF01797">
    <property type="entry name" value="Y1_Tnp"/>
    <property type="match status" value="1"/>
</dbReference>
<evidence type="ECO:0000313" key="3">
    <source>
        <dbReference type="Proteomes" id="UP001163739"/>
    </source>
</evidence>
<evidence type="ECO:0000259" key="1">
    <source>
        <dbReference type="SMART" id="SM01321"/>
    </source>
</evidence>
<dbReference type="EMBL" id="CP100390">
    <property type="protein sequence ID" value="UZE96374.1"/>
    <property type="molecule type" value="Genomic_DNA"/>
</dbReference>
<dbReference type="InterPro" id="IPR002686">
    <property type="entry name" value="Transposase_17"/>
</dbReference>
<evidence type="ECO:0000313" key="2">
    <source>
        <dbReference type="EMBL" id="UZE96374.1"/>
    </source>
</evidence>
<dbReference type="InterPro" id="IPR052715">
    <property type="entry name" value="RAYT_transposase"/>
</dbReference>
<dbReference type="SMART" id="SM01321">
    <property type="entry name" value="Y1_Tnp"/>
    <property type="match status" value="1"/>
</dbReference>
<dbReference type="SUPFAM" id="SSF143422">
    <property type="entry name" value="Transposase IS200-like"/>
    <property type="match status" value="1"/>
</dbReference>
<protein>
    <submittedName>
        <fullName evidence="2">Transposase</fullName>
    </submittedName>
</protein>
<organism evidence="2 3">
    <name type="scientific">Alkalimarinus alittae</name>
    <dbReference type="NCBI Taxonomy" id="2961619"/>
    <lineage>
        <taxon>Bacteria</taxon>
        <taxon>Pseudomonadati</taxon>
        <taxon>Pseudomonadota</taxon>
        <taxon>Gammaproteobacteria</taxon>
        <taxon>Alteromonadales</taxon>
        <taxon>Alteromonadaceae</taxon>
        <taxon>Alkalimarinus</taxon>
    </lineage>
</organism>
<accession>A0ABY6N2Q5</accession>
<dbReference type="RefSeq" id="WP_265047859.1">
    <property type="nucleotide sequence ID" value="NZ_CP100390.1"/>
</dbReference>
<proteinExistence type="predicted"/>